<sequence length="237" mass="25965">MGQLPGLKLRGSNTLGHSGFPASSLERAAPRRAGSQERRGNRHDVLGELQFAIFIAADKITATRSKTQLFRECRQYNGKRERVHATKARAYTRSRRTVAARRDAGKGAAGGVSEDRERQKWKRTVASRTRVSCGASTRHYAIRFGQPPVEKAPSWSWISITVVMATAIDSTGVRVDGEENGENERAGERTTADGRRGGQGLNSTGQFYGVGLEIRRSFEASHPGPSRLGKVARDDQS</sequence>
<keyword evidence="3" id="KW-1185">Reference proteome</keyword>
<evidence type="ECO:0000313" key="3">
    <source>
        <dbReference type="Proteomes" id="UP000310200"/>
    </source>
</evidence>
<accession>A0A4V3S6A7</accession>
<feature type="region of interest" description="Disordered" evidence="1">
    <location>
        <begin position="94"/>
        <end position="122"/>
    </location>
</feature>
<evidence type="ECO:0000256" key="1">
    <source>
        <dbReference type="SAM" id="MobiDB-lite"/>
    </source>
</evidence>
<proteinExistence type="predicted"/>
<reference evidence="2 3" key="1">
    <citation type="journal article" date="2019" name="Philos. Trans. R. Soc. Lond., B, Biol. Sci.">
        <title>Ant behaviour and brain gene expression of defending hosts depend on the ecological success of the intruding social parasite.</title>
        <authorList>
            <person name="Kaur R."/>
            <person name="Stoldt M."/>
            <person name="Jongepier E."/>
            <person name="Feldmeyer B."/>
            <person name="Menzel F."/>
            <person name="Bornberg-Bauer E."/>
            <person name="Foitzik S."/>
        </authorList>
    </citation>
    <scope>NUCLEOTIDE SEQUENCE [LARGE SCALE GENOMIC DNA]</scope>
    <source>
        <tissue evidence="2">Whole body</tissue>
    </source>
</reference>
<organism evidence="2 3">
    <name type="scientific">Temnothorax longispinosus</name>
    <dbReference type="NCBI Taxonomy" id="300112"/>
    <lineage>
        <taxon>Eukaryota</taxon>
        <taxon>Metazoa</taxon>
        <taxon>Ecdysozoa</taxon>
        <taxon>Arthropoda</taxon>
        <taxon>Hexapoda</taxon>
        <taxon>Insecta</taxon>
        <taxon>Pterygota</taxon>
        <taxon>Neoptera</taxon>
        <taxon>Endopterygota</taxon>
        <taxon>Hymenoptera</taxon>
        <taxon>Apocrita</taxon>
        <taxon>Aculeata</taxon>
        <taxon>Formicoidea</taxon>
        <taxon>Formicidae</taxon>
        <taxon>Myrmicinae</taxon>
        <taxon>Temnothorax</taxon>
    </lineage>
</organism>
<evidence type="ECO:0000313" key="2">
    <source>
        <dbReference type="EMBL" id="TGZ32704.1"/>
    </source>
</evidence>
<feature type="region of interest" description="Disordered" evidence="1">
    <location>
        <begin position="175"/>
        <end position="204"/>
    </location>
</feature>
<dbReference type="AlphaFoldDB" id="A0A4V3S6A7"/>
<protein>
    <submittedName>
        <fullName evidence="2">Uncharacterized protein</fullName>
    </submittedName>
</protein>
<feature type="compositionally biased region" description="Basic and acidic residues" evidence="1">
    <location>
        <begin position="182"/>
        <end position="196"/>
    </location>
</feature>
<name>A0A4V3S6A7_9HYME</name>
<gene>
    <name evidence="2" type="ORF">DBV15_00947</name>
</gene>
<dbReference type="EMBL" id="QBLH01003812">
    <property type="protein sequence ID" value="TGZ32704.1"/>
    <property type="molecule type" value="Genomic_DNA"/>
</dbReference>
<feature type="region of interest" description="Disordered" evidence="1">
    <location>
        <begin position="218"/>
        <end position="237"/>
    </location>
</feature>
<comment type="caution">
    <text evidence="2">The sequence shown here is derived from an EMBL/GenBank/DDBJ whole genome shotgun (WGS) entry which is preliminary data.</text>
</comment>
<dbReference type="Proteomes" id="UP000310200">
    <property type="component" value="Unassembled WGS sequence"/>
</dbReference>
<feature type="region of interest" description="Disordered" evidence="1">
    <location>
        <begin position="1"/>
        <end position="41"/>
    </location>
</feature>